<accession>A0ABW2LAV5</accession>
<reference evidence="3" key="1">
    <citation type="journal article" date="2019" name="Int. J. Syst. Evol. Microbiol.">
        <title>The Global Catalogue of Microorganisms (GCM) 10K type strain sequencing project: providing services to taxonomists for standard genome sequencing and annotation.</title>
        <authorList>
            <consortium name="The Broad Institute Genomics Platform"/>
            <consortium name="The Broad Institute Genome Sequencing Center for Infectious Disease"/>
            <person name="Wu L."/>
            <person name="Ma J."/>
        </authorList>
    </citation>
    <scope>NUCLEOTIDE SEQUENCE [LARGE SCALE GENOMIC DNA]</scope>
    <source>
        <strain evidence="3">CGMCC 4.1467</strain>
    </source>
</reference>
<feature type="region of interest" description="Disordered" evidence="1">
    <location>
        <begin position="22"/>
        <end position="58"/>
    </location>
</feature>
<keyword evidence="3" id="KW-1185">Reference proteome</keyword>
<evidence type="ECO:0000313" key="2">
    <source>
        <dbReference type="EMBL" id="MFC7339599.1"/>
    </source>
</evidence>
<comment type="caution">
    <text evidence="2">The sequence shown here is derived from an EMBL/GenBank/DDBJ whole genome shotgun (WGS) entry which is preliminary data.</text>
</comment>
<dbReference type="Proteomes" id="UP001596472">
    <property type="component" value="Unassembled WGS sequence"/>
</dbReference>
<protein>
    <submittedName>
        <fullName evidence="2">Uncharacterized protein</fullName>
    </submittedName>
</protein>
<name>A0ABW2LAV5_9BACT</name>
<proteinExistence type="predicted"/>
<dbReference type="EMBL" id="JBHTBS010000021">
    <property type="protein sequence ID" value="MFC7339599.1"/>
    <property type="molecule type" value="Genomic_DNA"/>
</dbReference>
<evidence type="ECO:0000313" key="3">
    <source>
        <dbReference type="Proteomes" id="UP001596472"/>
    </source>
</evidence>
<gene>
    <name evidence="2" type="ORF">ACFQY0_20585</name>
</gene>
<sequence>MRFGGGDAEAVRALLHGDLAAEGEGVRPRDPGHRGRLAFDGDDPRLSTPSTIARPAPPIGLRRFIAGTTG</sequence>
<evidence type="ECO:0000256" key="1">
    <source>
        <dbReference type="SAM" id="MobiDB-lite"/>
    </source>
</evidence>
<organism evidence="2 3">
    <name type="scientific">Haloferula chungangensis</name>
    <dbReference type="NCBI Taxonomy" id="1048331"/>
    <lineage>
        <taxon>Bacteria</taxon>
        <taxon>Pseudomonadati</taxon>
        <taxon>Verrucomicrobiota</taxon>
        <taxon>Verrucomicrobiia</taxon>
        <taxon>Verrucomicrobiales</taxon>
        <taxon>Verrucomicrobiaceae</taxon>
        <taxon>Haloferula</taxon>
    </lineage>
</organism>
<feature type="compositionally biased region" description="Basic and acidic residues" evidence="1">
    <location>
        <begin position="24"/>
        <end position="45"/>
    </location>
</feature>